<keyword evidence="2" id="KW-0238">DNA-binding</keyword>
<dbReference type="PATRIC" id="fig|742734.4.peg.5640"/>
<organism evidence="6 7">
    <name type="scientific">[Clostridium] citroniae WAL-19142</name>
    <dbReference type="NCBI Taxonomy" id="742734"/>
    <lineage>
        <taxon>Bacteria</taxon>
        <taxon>Bacillati</taxon>
        <taxon>Bacillota</taxon>
        <taxon>Clostridia</taxon>
        <taxon>Lachnospirales</taxon>
        <taxon>Lachnospiraceae</taxon>
        <taxon>Enterocloster</taxon>
    </lineage>
</organism>
<keyword evidence="3" id="KW-0804">Transcription</keyword>
<feature type="domain" description="HTH rpiR-type" evidence="4">
    <location>
        <begin position="4"/>
        <end position="80"/>
    </location>
</feature>
<dbReference type="GO" id="GO:0003677">
    <property type="term" value="F:DNA binding"/>
    <property type="evidence" value="ECO:0007669"/>
    <property type="project" value="UniProtKB-KW"/>
</dbReference>
<dbReference type="Proteomes" id="UP000037392">
    <property type="component" value="Unassembled WGS sequence"/>
</dbReference>
<proteinExistence type="predicted"/>
<evidence type="ECO:0000256" key="2">
    <source>
        <dbReference type="ARBA" id="ARBA00023125"/>
    </source>
</evidence>
<sequence>MTELSAIENMQAQYESLSPTERKLADYILKNTAKVVDFTVKDLALASDVSEATVVRMCQHVGFKGYWPFRMSLSKELVRYQNHETDNTVNSVGDVFREYSKIMLNIADNINPDIIYGCVDLLRSCDQIHLIASGNTTPIIEHMGFRLGRLGIKCTFSGVADYYMNQINLAGSSDLVLAVSQSGSTKSVIDGVALAKQRNLKVIAITAYKNSSLAELADYVIESKGDFSRFDFYRNYSHLCEMAVAEALMDILAKDEKIQAVVQEKNTDMLEFLSDMKL</sequence>
<dbReference type="GO" id="GO:0003700">
    <property type="term" value="F:DNA-binding transcription factor activity"/>
    <property type="evidence" value="ECO:0007669"/>
    <property type="project" value="InterPro"/>
</dbReference>
<dbReference type="InterPro" id="IPR001347">
    <property type="entry name" value="SIS_dom"/>
</dbReference>
<evidence type="ECO:0008006" key="8">
    <source>
        <dbReference type="Google" id="ProtNLM"/>
    </source>
</evidence>
<dbReference type="CDD" id="cd05013">
    <property type="entry name" value="SIS_RpiR"/>
    <property type="match status" value="1"/>
</dbReference>
<name>A0A0J9EA23_9FIRM</name>
<dbReference type="RefSeq" id="WP_007860117.1">
    <property type="nucleotide sequence ID" value="NZ_KQ235886.1"/>
</dbReference>
<dbReference type="PANTHER" id="PTHR30514:SF1">
    <property type="entry name" value="HTH-TYPE TRANSCRIPTIONAL REGULATOR HEXR-RELATED"/>
    <property type="match status" value="1"/>
</dbReference>
<gene>
    <name evidence="6" type="ORF">HMPREF9470_05275</name>
</gene>
<dbReference type="PROSITE" id="PS51071">
    <property type="entry name" value="HTH_RPIR"/>
    <property type="match status" value="1"/>
</dbReference>
<dbReference type="PROSITE" id="PS51464">
    <property type="entry name" value="SIS"/>
    <property type="match status" value="1"/>
</dbReference>
<dbReference type="InterPro" id="IPR035472">
    <property type="entry name" value="RpiR-like_SIS"/>
</dbReference>
<evidence type="ECO:0000259" key="5">
    <source>
        <dbReference type="PROSITE" id="PS51464"/>
    </source>
</evidence>
<accession>A0A0J9EA23</accession>
<dbReference type="Pfam" id="PF01380">
    <property type="entry name" value="SIS"/>
    <property type="match status" value="1"/>
</dbReference>
<dbReference type="SUPFAM" id="SSF53697">
    <property type="entry name" value="SIS domain"/>
    <property type="match status" value="1"/>
</dbReference>
<dbReference type="PANTHER" id="PTHR30514">
    <property type="entry name" value="GLUCOKINASE"/>
    <property type="match status" value="1"/>
</dbReference>
<dbReference type="GO" id="GO:1901135">
    <property type="term" value="P:carbohydrate derivative metabolic process"/>
    <property type="evidence" value="ECO:0007669"/>
    <property type="project" value="InterPro"/>
</dbReference>
<evidence type="ECO:0000256" key="3">
    <source>
        <dbReference type="ARBA" id="ARBA00023163"/>
    </source>
</evidence>
<comment type="caution">
    <text evidence="6">The sequence shown here is derived from an EMBL/GenBank/DDBJ whole genome shotgun (WGS) entry which is preliminary data.</text>
</comment>
<dbReference type="EMBL" id="ADLK01000049">
    <property type="protein sequence ID" value="KMW12550.1"/>
    <property type="molecule type" value="Genomic_DNA"/>
</dbReference>
<evidence type="ECO:0000313" key="6">
    <source>
        <dbReference type="EMBL" id="KMW12550.1"/>
    </source>
</evidence>
<dbReference type="InterPro" id="IPR036388">
    <property type="entry name" value="WH-like_DNA-bd_sf"/>
</dbReference>
<dbReference type="InterPro" id="IPR047640">
    <property type="entry name" value="RpiR-like"/>
</dbReference>
<dbReference type="InterPro" id="IPR009057">
    <property type="entry name" value="Homeodomain-like_sf"/>
</dbReference>
<dbReference type="Gene3D" id="1.10.10.10">
    <property type="entry name" value="Winged helix-like DNA-binding domain superfamily/Winged helix DNA-binding domain"/>
    <property type="match status" value="1"/>
</dbReference>
<protein>
    <recommendedName>
        <fullName evidence="8">HTH rpiR-type domain-containing protein</fullName>
    </recommendedName>
</protein>
<dbReference type="GeneID" id="93165867"/>
<evidence type="ECO:0000313" key="7">
    <source>
        <dbReference type="Proteomes" id="UP000037392"/>
    </source>
</evidence>
<dbReference type="AlphaFoldDB" id="A0A0J9EA23"/>
<dbReference type="InterPro" id="IPR000281">
    <property type="entry name" value="HTH_RpiR"/>
</dbReference>
<reference evidence="6 7" key="1">
    <citation type="submission" date="2011-04" db="EMBL/GenBank/DDBJ databases">
        <title>The Genome Sequence of Clostridium citroniae WAL-19142.</title>
        <authorList>
            <consortium name="The Broad Institute Genome Sequencing Platform"/>
            <person name="Earl A."/>
            <person name="Ward D."/>
            <person name="Feldgarden M."/>
            <person name="Gevers D."/>
            <person name="Warren Y.A."/>
            <person name="Tyrrell K.L."/>
            <person name="Citron D.M."/>
            <person name="Goldstein E.J."/>
            <person name="Daigneault M."/>
            <person name="Allen-Vercoe E."/>
            <person name="Young S.K."/>
            <person name="Zeng Q."/>
            <person name="Gargeya S."/>
            <person name="Fitzgerald M."/>
            <person name="Haas B."/>
            <person name="Abouelleil A."/>
            <person name="Alvarado L."/>
            <person name="Arachchi H.M."/>
            <person name="Berlin A."/>
            <person name="Brown A."/>
            <person name="Chapman S.B."/>
            <person name="Chen Z."/>
            <person name="Dunbar C."/>
            <person name="Freedman E."/>
            <person name="Gearin G."/>
            <person name="Gellesch M."/>
            <person name="Goldberg J."/>
            <person name="Griggs A."/>
            <person name="Gujja S."/>
            <person name="Heilman E.R."/>
            <person name="Heiman D."/>
            <person name="Howarth C."/>
            <person name="Larson L."/>
            <person name="Lui A."/>
            <person name="MacDonald P.J."/>
            <person name="Mehta T."/>
            <person name="Montmayeur A."/>
            <person name="Murphy C."/>
            <person name="Neiman D."/>
            <person name="Pearson M."/>
            <person name="Priest M."/>
            <person name="Roberts A."/>
            <person name="Saif S."/>
            <person name="Shea T."/>
            <person name="Shenoy N."/>
            <person name="Sisk P."/>
            <person name="Stolte C."/>
            <person name="Sykes S."/>
            <person name="White J."/>
            <person name="Yandava C."/>
            <person name="Wortman J."/>
            <person name="Nusbaum C."/>
            <person name="Birren B."/>
        </authorList>
    </citation>
    <scope>NUCLEOTIDE SEQUENCE [LARGE SCALE GENOMIC DNA]</scope>
    <source>
        <strain evidence="6 7">WAL-19142</strain>
    </source>
</reference>
<dbReference type="Pfam" id="PF01418">
    <property type="entry name" value="HTH_6"/>
    <property type="match status" value="1"/>
</dbReference>
<dbReference type="SUPFAM" id="SSF46689">
    <property type="entry name" value="Homeodomain-like"/>
    <property type="match status" value="1"/>
</dbReference>
<dbReference type="InterPro" id="IPR046348">
    <property type="entry name" value="SIS_dom_sf"/>
</dbReference>
<dbReference type="GO" id="GO:0097367">
    <property type="term" value="F:carbohydrate derivative binding"/>
    <property type="evidence" value="ECO:0007669"/>
    <property type="project" value="InterPro"/>
</dbReference>
<dbReference type="OrthoDB" id="63027at2"/>
<feature type="domain" description="SIS" evidence="5">
    <location>
        <begin position="118"/>
        <end position="258"/>
    </location>
</feature>
<keyword evidence="1" id="KW-0805">Transcription regulation</keyword>
<evidence type="ECO:0000256" key="1">
    <source>
        <dbReference type="ARBA" id="ARBA00023015"/>
    </source>
</evidence>
<evidence type="ECO:0000259" key="4">
    <source>
        <dbReference type="PROSITE" id="PS51071"/>
    </source>
</evidence>
<dbReference type="Gene3D" id="3.40.50.10490">
    <property type="entry name" value="Glucose-6-phosphate isomerase like protein, domain 1"/>
    <property type="match status" value="1"/>
</dbReference>